<reference evidence="3 4" key="1">
    <citation type="journal article" date="2015" name="Genome Biol. Evol.">
        <title>Phylogenomic analyses indicate that early fungi evolved digesting cell walls of algal ancestors of land plants.</title>
        <authorList>
            <person name="Chang Y."/>
            <person name="Wang S."/>
            <person name="Sekimoto S."/>
            <person name="Aerts A.L."/>
            <person name="Choi C."/>
            <person name="Clum A."/>
            <person name="LaButti K.M."/>
            <person name="Lindquist E.A."/>
            <person name="Yee Ngan C."/>
            <person name="Ohm R.A."/>
            <person name="Salamov A.A."/>
            <person name="Grigoriev I.V."/>
            <person name="Spatafora J.W."/>
            <person name="Berbee M.L."/>
        </authorList>
    </citation>
    <scope>NUCLEOTIDE SEQUENCE [LARGE SCALE GENOMIC DNA]</scope>
    <source>
        <strain evidence="3 4">JEL478</strain>
    </source>
</reference>
<organism evidence="3 4">
    <name type="scientific">Gonapodya prolifera (strain JEL478)</name>
    <name type="common">Monoblepharis prolifera</name>
    <dbReference type="NCBI Taxonomy" id="1344416"/>
    <lineage>
        <taxon>Eukaryota</taxon>
        <taxon>Fungi</taxon>
        <taxon>Fungi incertae sedis</taxon>
        <taxon>Chytridiomycota</taxon>
        <taxon>Chytridiomycota incertae sedis</taxon>
        <taxon>Monoblepharidomycetes</taxon>
        <taxon>Monoblepharidales</taxon>
        <taxon>Gonapodyaceae</taxon>
        <taxon>Gonapodya</taxon>
    </lineage>
</organism>
<dbReference type="OrthoDB" id="2121889at2759"/>
<dbReference type="OMA" id="HEADSYA"/>
<feature type="chain" id="PRO_5007296544" evidence="2">
    <location>
        <begin position="28"/>
        <end position="401"/>
    </location>
</feature>
<name>A0A139B0I4_GONPJ</name>
<dbReference type="AlphaFoldDB" id="A0A139B0I4"/>
<feature type="compositionally biased region" description="Low complexity" evidence="1">
    <location>
        <begin position="235"/>
        <end position="250"/>
    </location>
</feature>
<accession>A0A139B0I4</accession>
<evidence type="ECO:0000313" key="3">
    <source>
        <dbReference type="EMBL" id="KXS22477.1"/>
    </source>
</evidence>
<gene>
    <name evidence="3" type="ORF">M427DRAFT_130149</name>
</gene>
<dbReference type="EMBL" id="KQ965731">
    <property type="protein sequence ID" value="KXS22477.1"/>
    <property type="molecule type" value="Genomic_DNA"/>
</dbReference>
<dbReference type="Proteomes" id="UP000070544">
    <property type="component" value="Unassembled WGS sequence"/>
</dbReference>
<feature type="region of interest" description="Disordered" evidence="1">
    <location>
        <begin position="232"/>
        <end position="252"/>
    </location>
</feature>
<evidence type="ECO:0000256" key="2">
    <source>
        <dbReference type="SAM" id="SignalP"/>
    </source>
</evidence>
<evidence type="ECO:0000256" key="1">
    <source>
        <dbReference type="SAM" id="MobiDB-lite"/>
    </source>
</evidence>
<evidence type="ECO:0000313" key="4">
    <source>
        <dbReference type="Proteomes" id="UP000070544"/>
    </source>
</evidence>
<proteinExistence type="predicted"/>
<feature type="signal peptide" evidence="2">
    <location>
        <begin position="1"/>
        <end position="27"/>
    </location>
</feature>
<sequence>MSPLRAFACCLSCWLAVVALITLIALAAITPHSYSTTLTVVAGDRVVVDPGRDAVWTLGYDFRADVGADVFVFQDALDPVDDMEKEKDNKIVSADTATLPALNLTVPMFRTVNVTLPPGGAYKFVRFDLYQGSTWRVEWDLKKWNIEPSFAAFPSDSAFSHFTSTGDASESLHRRQAAKGVWTGRASRRGEYYFAWYTTDSRAYALSGSAAVHVSSLTYDTAGAIGVCRVPSSPPTAASTSTAAAPSPTKTRPREVDCAPYVFADAGARTTFLVVAPVPGEQGHEADSYAVDVTKPRNTILLLDVYLPPAAVLFFSLLICCPLCCGCRLYSCCVPDSEDVTVEPSYAPVVESPGAVGQSPASSAPSPRSGDGSHANEPEQPPSYQEAVRGGWADYGAVGRA</sequence>
<keyword evidence="2" id="KW-0732">Signal</keyword>
<feature type="compositionally biased region" description="Low complexity" evidence="1">
    <location>
        <begin position="352"/>
        <end position="373"/>
    </location>
</feature>
<protein>
    <submittedName>
        <fullName evidence="3">Uncharacterized protein</fullName>
    </submittedName>
</protein>
<feature type="region of interest" description="Disordered" evidence="1">
    <location>
        <begin position="351"/>
        <end position="390"/>
    </location>
</feature>
<keyword evidence="4" id="KW-1185">Reference proteome</keyword>